<reference evidence="15 16" key="1">
    <citation type="submission" date="2011-01" db="EMBL/GenBank/DDBJ databases">
        <authorList>
            <person name="Weinstock G."/>
            <person name="Sodergren E."/>
            <person name="Clifton S."/>
            <person name="Fulton L."/>
            <person name="Fulton B."/>
            <person name="Courtney L."/>
            <person name="Fronick C."/>
            <person name="Harrison M."/>
            <person name="Strong C."/>
            <person name="Farmer C."/>
            <person name="Delahaunty K."/>
            <person name="Markovic C."/>
            <person name="Hall O."/>
            <person name="Minx P."/>
            <person name="Tomlinson C."/>
            <person name="Mitreva M."/>
            <person name="Hou S."/>
            <person name="Chen J."/>
            <person name="Wollam A."/>
            <person name="Pepin K.H."/>
            <person name="Johnson M."/>
            <person name="Bhonagiri V."/>
            <person name="Zhang X."/>
            <person name="Suruliraj S."/>
            <person name="Warren W."/>
            <person name="Chinwalla A."/>
            <person name="Mardis E.R."/>
            <person name="Wilson R.K."/>
        </authorList>
    </citation>
    <scope>NUCLEOTIDE SEQUENCE [LARGE SCALE GENOMIC DNA]</scope>
    <source>
        <strain evidence="16">DSM 22608 / JCM 16073 / KCTC 15190 / YIT 12066</strain>
    </source>
</reference>
<feature type="domain" description="Mechanosensitive ion channel transmembrane helices 2/3" evidence="14">
    <location>
        <begin position="876"/>
        <end position="916"/>
    </location>
</feature>
<evidence type="ECO:0000259" key="11">
    <source>
        <dbReference type="Pfam" id="PF12794"/>
    </source>
</evidence>
<feature type="domain" description="Mechanosensitive ion channel MscS porin" evidence="12">
    <location>
        <begin position="39"/>
        <end position="245"/>
    </location>
</feature>
<evidence type="ECO:0000256" key="2">
    <source>
        <dbReference type="ARBA" id="ARBA00008017"/>
    </source>
</evidence>
<dbReference type="eggNOG" id="COG3264">
    <property type="taxonomic scope" value="Bacteria"/>
</dbReference>
<dbReference type="Pfam" id="PF00924">
    <property type="entry name" value="MS_channel_2nd"/>
    <property type="match status" value="1"/>
</dbReference>
<feature type="transmembrane region" description="Helical" evidence="8">
    <location>
        <begin position="871"/>
        <end position="897"/>
    </location>
</feature>
<keyword evidence="3" id="KW-1003">Cell membrane</keyword>
<feature type="transmembrane region" description="Helical" evidence="8">
    <location>
        <begin position="830"/>
        <end position="850"/>
    </location>
</feature>
<protein>
    <submittedName>
        <fullName evidence="15">Transporter, small conductance mechanosensitive ion channel MscS family protein</fullName>
    </submittedName>
</protein>
<dbReference type="InterPro" id="IPR025692">
    <property type="entry name" value="MscS_IM_dom1"/>
</dbReference>
<dbReference type="PROSITE" id="PS01246">
    <property type="entry name" value="UPF0003"/>
    <property type="match status" value="1"/>
</dbReference>
<dbReference type="Pfam" id="PF12794">
    <property type="entry name" value="MscS_TM"/>
    <property type="match status" value="1"/>
</dbReference>
<dbReference type="Pfam" id="PF12795">
    <property type="entry name" value="MscS_porin"/>
    <property type="match status" value="1"/>
</dbReference>
<dbReference type="STRING" id="762983.HMPREF9444_00041"/>
<evidence type="ECO:0000256" key="8">
    <source>
        <dbReference type="SAM" id="Phobius"/>
    </source>
</evidence>
<dbReference type="InterPro" id="IPR006685">
    <property type="entry name" value="MscS_channel_2nd"/>
</dbReference>
<evidence type="ECO:0000259" key="13">
    <source>
        <dbReference type="Pfam" id="PF21082"/>
    </source>
</evidence>
<feature type="chain" id="PRO_5003226680" evidence="9">
    <location>
        <begin position="29"/>
        <end position="1099"/>
    </location>
</feature>
<evidence type="ECO:0000256" key="1">
    <source>
        <dbReference type="ARBA" id="ARBA00004651"/>
    </source>
</evidence>
<feature type="transmembrane region" description="Helical" evidence="8">
    <location>
        <begin position="674"/>
        <end position="693"/>
    </location>
</feature>
<evidence type="ECO:0000256" key="6">
    <source>
        <dbReference type="ARBA" id="ARBA00023136"/>
    </source>
</evidence>
<dbReference type="InterPro" id="IPR024393">
    <property type="entry name" value="MscS_porin"/>
</dbReference>
<dbReference type="InterPro" id="IPR023408">
    <property type="entry name" value="MscS_beta-dom_sf"/>
</dbReference>
<name>E8LH83_SUCHY</name>
<dbReference type="GO" id="GO:0005886">
    <property type="term" value="C:plasma membrane"/>
    <property type="evidence" value="ECO:0007669"/>
    <property type="project" value="UniProtKB-SubCell"/>
</dbReference>
<gene>
    <name evidence="15" type="ORF">HMPREF9444_00041</name>
</gene>
<comment type="subcellular location">
    <subcellularLocation>
        <location evidence="1">Cell membrane</location>
        <topology evidence="1">Multi-pass membrane protein</topology>
    </subcellularLocation>
</comment>
<feature type="signal peptide" evidence="9">
    <location>
        <begin position="1"/>
        <end position="28"/>
    </location>
</feature>
<proteinExistence type="inferred from homology"/>
<dbReference type="AlphaFoldDB" id="E8LH83"/>
<dbReference type="SUPFAM" id="SSF82861">
    <property type="entry name" value="Mechanosensitive channel protein MscS (YggB), transmembrane region"/>
    <property type="match status" value="1"/>
</dbReference>
<evidence type="ECO:0000313" key="16">
    <source>
        <dbReference type="Proteomes" id="UP000018458"/>
    </source>
</evidence>
<evidence type="ECO:0000256" key="7">
    <source>
        <dbReference type="SAM" id="Coils"/>
    </source>
</evidence>
<dbReference type="InterPro" id="IPR011014">
    <property type="entry name" value="MscS_channel_TM-2"/>
</dbReference>
<accession>E8LH83</accession>
<dbReference type="Proteomes" id="UP000018458">
    <property type="component" value="Unassembled WGS sequence"/>
</dbReference>
<dbReference type="Pfam" id="PF21082">
    <property type="entry name" value="MS_channel_3rd"/>
    <property type="match status" value="1"/>
</dbReference>
<sequence length="1099" mass="124418">MFNSSLLKNIFLFAFFTIVLALNPTVQAADLSFSVINKQIEAVNSDANLSDEEKSTKLSELNNAADLLKKEATLNKEIEDFDLIQKNSDKILSALEYEFNRANSDYGRGAPEITAKNTDELNLLINDLTLKQREAQSDLSSANSDFNNLQTLPSKAQTVISENALTLQNLTDKLNNPESPLSSFDLSVIEKHIEILNKENDFLQKKTLFLTKLQDMATYKIRTATIKNQYYQEYLRKAQVLQNQLLTENISNTDINDNVISDSPALNKEIEINHQLLGYIDKQLQQNVQINRELHDVEAALETVKQIKSDIDEQINRIDGNLILSRLLNRQLEEIPNIELSLNLDELLPNFNLWLYDLRNYRDSLFDTAGYVNAMTKKDPDLSPVKQDLEKLIKQRKDLYDKLYQSMTEASTSAMSLKIKYSEFTSLKTDILSTINEHLFWLKSNYPLSSDYFTSFIPMAKAQLTNFNSSLMFTLDNKARTAPLLIFLIPLTVIALIVNSLKETILRIDNKAALKLDKQSDNFYVTPLSVLCQLLLVIPQTVALTWIGALIVLVTIDSPLNQVHACAMILWHSFLFTFFIKVLNLNSLAQRHFSLPPDKAKQYHAVLKRIFTGMFPILVITNIREIEPDKTTGDILGYTLVLIASFYIVIKVAQFIKNTFEQKDFSLFDYIKSIVLIAGPLVLFGMIALGYYYTATKLINRIMFSFYICCGYVLVSNIVRRTLLVAEAKLLAKTKAIALQKESERIKAPGFAVIDNSKKGKEKIEQLRFEFINNKAFKLINIILLCITAAFLYQLWKDLTSALGYLNTVTLWSNSVTINGEIKDLPVLTLANIFSAAIIILITIVLYRNLPPILERIFRLRVASAHQSTSYTAKILTSYIITALGIICTAGALGLSWDKLQWLVAALSVGLGFGLQEIFANFVSGIIILFERQIRVGDIITINNLSGTVSKIRIRATTVVSFDNKEVVIPNREFITTELTNWSLSNTITMIEFSVGIDYSADPVKAKKILEHIVLRCPYLSREKPYKIYVNSMDASAITLKVEVFVEKIGDRKNTVDYLNVNTLKRFNEANINIPFNRLDVTILNQTTGNAIRLADKNS</sequence>
<feature type="domain" description="Mechanosensitive ion channel MscS" evidence="10">
    <location>
        <begin position="918"/>
        <end position="983"/>
    </location>
</feature>
<feature type="transmembrane region" description="Helical" evidence="8">
    <location>
        <begin position="482"/>
        <end position="502"/>
    </location>
</feature>
<dbReference type="PANTHER" id="PTHR30347">
    <property type="entry name" value="POTASSIUM CHANNEL RELATED"/>
    <property type="match status" value="1"/>
</dbReference>
<keyword evidence="7" id="KW-0175">Coiled coil</keyword>
<feature type="transmembrane region" description="Helical" evidence="8">
    <location>
        <begin position="903"/>
        <end position="930"/>
    </location>
</feature>
<organism evidence="15 16">
    <name type="scientific">Succinatimonas hippei (strain DSM 22608 / JCM 16073 / KCTC 15190 / YIT 12066)</name>
    <dbReference type="NCBI Taxonomy" id="762983"/>
    <lineage>
        <taxon>Bacteria</taxon>
        <taxon>Pseudomonadati</taxon>
        <taxon>Pseudomonadota</taxon>
        <taxon>Gammaproteobacteria</taxon>
        <taxon>Aeromonadales</taxon>
        <taxon>Succinivibrionaceae</taxon>
        <taxon>Succinatimonas</taxon>
    </lineage>
</organism>
<dbReference type="InterPro" id="IPR052702">
    <property type="entry name" value="MscS-like_channel"/>
</dbReference>
<evidence type="ECO:0000259" key="10">
    <source>
        <dbReference type="Pfam" id="PF00924"/>
    </source>
</evidence>
<dbReference type="InterPro" id="IPR006686">
    <property type="entry name" value="MscS_channel_CS"/>
</dbReference>
<evidence type="ECO:0000259" key="12">
    <source>
        <dbReference type="Pfam" id="PF12795"/>
    </source>
</evidence>
<feature type="transmembrane region" description="Helical" evidence="8">
    <location>
        <begin position="776"/>
        <end position="796"/>
    </location>
</feature>
<dbReference type="Gene3D" id="2.30.30.60">
    <property type="match status" value="1"/>
</dbReference>
<feature type="transmembrane region" description="Helical" evidence="8">
    <location>
        <begin position="606"/>
        <end position="623"/>
    </location>
</feature>
<feature type="domain" description="Mechanosensitive ion channel MscS C-terminal" evidence="13">
    <location>
        <begin position="991"/>
        <end position="1074"/>
    </location>
</feature>
<evidence type="ECO:0000256" key="3">
    <source>
        <dbReference type="ARBA" id="ARBA00022475"/>
    </source>
</evidence>
<dbReference type="InterPro" id="IPR049278">
    <property type="entry name" value="MS_channel_C"/>
</dbReference>
<keyword evidence="4 8" id="KW-0812">Transmembrane</keyword>
<feature type="transmembrane region" description="Helical" evidence="8">
    <location>
        <begin position="562"/>
        <end position="585"/>
    </location>
</feature>
<keyword evidence="5 8" id="KW-1133">Transmembrane helix</keyword>
<evidence type="ECO:0000256" key="5">
    <source>
        <dbReference type="ARBA" id="ARBA00022989"/>
    </source>
</evidence>
<dbReference type="Pfam" id="PF21088">
    <property type="entry name" value="MS_channel_1st"/>
    <property type="match status" value="1"/>
</dbReference>
<dbReference type="SUPFAM" id="SSF82689">
    <property type="entry name" value="Mechanosensitive channel protein MscS (YggB), C-terminal domain"/>
    <property type="match status" value="1"/>
</dbReference>
<evidence type="ECO:0000313" key="15">
    <source>
        <dbReference type="EMBL" id="EFY08133.1"/>
    </source>
</evidence>
<keyword evidence="6 8" id="KW-0472">Membrane</keyword>
<evidence type="ECO:0000259" key="14">
    <source>
        <dbReference type="Pfam" id="PF21088"/>
    </source>
</evidence>
<feature type="transmembrane region" description="Helical" evidence="8">
    <location>
        <begin position="635"/>
        <end position="653"/>
    </location>
</feature>
<feature type="transmembrane region" description="Helical" evidence="8">
    <location>
        <begin position="699"/>
        <end position="719"/>
    </location>
</feature>
<dbReference type="InterPro" id="IPR010920">
    <property type="entry name" value="LSM_dom_sf"/>
</dbReference>
<comment type="similarity">
    <text evidence="2">Belongs to the MscS (TC 1.A.23) family.</text>
</comment>
<keyword evidence="16" id="KW-1185">Reference proteome</keyword>
<dbReference type="Gene3D" id="1.10.287.1260">
    <property type="match status" value="1"/>
</dbReference>
<dbReference type="OrthoDB" id="9799209at2"/>
<evidence type="ECO:0000256" key="9">
    <source>
        <dbReference type="SAM" id="SignalP"/>
    </source>
</evidence>
<dbReference type="HOGENOM" id="CLU_007829_3_0_6"/>
<dbReference type="InterPro" id="IPR049142">
    <property type="entry name" value="MS_channel_1st"/>
</dbReference>
<feature type="transmembrane region" description="Helical" evidence="8">
    <location>
        <begin position="523"/>
        <end position="556"/>
    </location>
</feature>
<dbReference type="EMBL" id="AEVO01000002">
    <property type="protein sequence ID" value="EFY08133.1"/>
    <property type="molecule type" value="Genomic_DNA"/>
</dbReference>
<dbReference type="Gene3D" id="3.30.70.100">
    <property type="match status" value="1"/>
</dbReference>
<dbReference type="InterPro" id="IPR011066">
    <property type="entry name" value="MscS_channel_C_sf"/>
</dbReference>
<evidence type="ECO:0000256" key="4">
    <source>
        <dbReference type="ARBA" id="ARBA00022692"/>
    </source>
</evidence>
<feature type="domain" description="Mechanosensitive ion channel inner membrane" evidence="11">
    <location>
        <begin position="486"/>
        <end position="812"/>
    </location>
</feature>
<dbReference type="SUPFAM" id="SSF50182">
    <property type="entry name" value="Sm-like ribonucleoproteins"/>
    <property type="match status" value="1"/>
</dbReference>
<keyword evidence="9" id="KW-0732">Signal</keyword>
<dbReference type="PANTHER" id="PTHR30347:SF1">
    <property type="entry name" value="MECHANOSENSITIVE CHANNEL MSCK"/>
    <property type="match status" value="1"/>
</dbReference>
<comment type="caution">
    <text evidence="15">The sequence shown here is derived from an EMBL/GenBank/DDBJ whole genome shotgun (WGS) entry which is preliminary data.</text>
</comment>
<dbReference type="RefSeq" id="WP_009142271.1">
    <property type="nucleotide sequence ID" value="NZ_GL830940.1"/>
</dbReference>
<feature type="coiled-coil region" evidence="7">
    <location>
        <begin position="280"/>
        <end position="317"/>
    </location>
</feature>
<dbReference type="GO" id="GO:0008381">
    <property type="term" value="F:mechanosensitive monoatomic ion channel activity"/>
    <property type="evidence" value="ECO:0007669"/>
    <property type="project" value="UniProtKB-ARBA"/>
</dbReference>